<reference evidence="2" key="1">
    <citation type="journal article" date="2017" name="Gigascience">
        <title>The genome draft of coconut (Cocos nucifera).</title>
        <authorList>
            <person name="Xiao Y."/>
            <person name="Xu P."/>
            <person name="Fan H."/>
            <person name="Baudouin L."/>
            <person name="Xia W."/>
            <person name="Bocs S."/>
            <person name="Xu J."/>
            <person name="Li Q."/>
            <person name="Guo A."/>
            <person name="Zhou L."/>
            <person name="Li J."/>
            <person name="Wu Y."/>
            <person name="Ma Z."/>
            <person name="Armero A."/>
            <person name="Issali A.E."/>
            <person name="Liu N."/>
            <person name="Peng M."/>
            <person name="Yang Y."/>
        </authorList>
    </citation>
    <scope>NUCLEOTIDE SEQUENCE</scope>
    <source>
        <tissue evidence="2">Spear leaf of Hainan Tall coconut</tissue>
    </source>
</reference>
<organism evidence="2 3">
    <name type="scientific">Cocos nucifera</name>
    <name type="common">Coconut palm</name>
    <dbReference type="NCBI Taxonomy" id="13894"/>
    <lineage>
        <taxon>Eukaryota</taxon>
        <taxon>Viridiplantae</taxon>
        <taxon>Streptophyta</taxon>
        <taxon>Embryophyta</taxon>
        <taxon>Tracheophyta</taxon>
        <taxon>Spermatophyta</taxon>
        <taxon>Magnoliopsida</taxon>
        <taxon>Liliopsida</taxon>
        <taxon>Arecaceae</taxon>
        <taxon>Arecoideae</taxon>
        <taxon>Cocoseae</taxon>
        <taxon>Attaleinae</taxon>
        <taxon>Cocos</taxon>
    </lineage>
</organism>
<protein>
    <submittedName>
        <fullName evidence="2">Uncharacterized protein</fullName>
    </submittedName>
</protein>
<feature type="region of interest" description="Disordered" evidence="1">
    <location>
        <begin position="15"/>
        <end position="38"/>
    </location>
</feature>
<reference evidence="2" key="2">
    <citation type="submission" date="2019-07" db="EMBL/GenBank/DDBJ databases">
        <authorList>
            <person name="Yang Y."/>
            <person name="Bocs S."/>
            <person name="Baudouin L."/>
        </authorList>
    </citation>
    <scope>NUCLEOTIDE SEQUENCE</scope>
    <source>
        <tissue evidence="2">Spear leaf of Hainan Tall coconut</tissue>
    </source>
</reference>
<feature type="region of interest" description="Disordered" evidence="1">
    <location>
        <begin position="64"/>
        <end position="118"/>
    </location>
</feature>
<sequence>MDAQAVKMLTKGLFSRKRKGKVQDDGSKRAKVGVSSSEVPASTVAASKVIISIEIAPTVEVDITSMGPMPSMPSGPSSRDQVSELPIKKGTREGRKKKAVTKMSCKARLGGLNGDDNE</sequence>
<evidence type="ECO:0000256" key="1">
    <source>
        <dbReference type="SAM" id="MobiDB-lite"/>
    </source>
</evidence>
<accession>A0A8K0HZ43</accession>
<dbReference type="AlphaFoldDB" id="A0A8K0HZ43"/>
<comment type="caution">
    <text evidence="2">The sequence shown here is derived from an EMBL/GenBank/DDBJ whole genome shotgun (WGS) entry which is preliminary data.</text>
</comment>
<evidence type="ECO:0000313" key="2">
    <source>
        <dbReference type="EMBL" id="KAG1330956.1"/>
    </source>
</evidence>
<keyword evidence="3" id="KW-1185">Reference proteome</keyword>
<gene>
    <name evidence="2" type="ORF">COCNU_02G009240</name>
</gene>
<evidence type="ECO:0000313" key="3">
    <source>
        <dbReference type="Proteomes" id="UP000797356"/>
    </source>
</evidence>
<feature type="compositionally biased region" description="Low complexity" evidence="1">
    <location>
        <begin position="65"/>
        <end position="78"/>
    </location>
</feature>
<dbReference type="EMBL" id="CM017873">
    <property type="protein sequence ID" value="KAG1330956.1"/>
    <property type="molecule type" value="Genomic_DNA"/>
</dbReference>
<proteinExistence type="predicted"/>
<name>A0A8K0HZ43_COCNU</name>
<dbReference type="Proteomes" id="UP000797356">
    <property type="component" value="Chromosome 2"/>
</dbReference>